<organism evidence="2 3">
    <name type="scientific">Flavobacterium fryxellicola</name>
    <dbReference type="NCBI Taxonomy" id="249352"/>
    <lineage>
        <taxon>Bacteria</taxon>
        <taxon>Pseudomonadati</taxon>
        <taxon>Bacteroidota</taxon>
        <taxon>Flavobacteriia</taxon>
        <taxon>Flavobacteriales</taxon>
        <taxon>Flavobacteriaceae</taxon>
        <taxon>Flavobacterium</taxon>
    </lineage>
</organism>
<evidence type="ECO:0000256" key="1">
    <source>
        <dbReference type="SAM" id="Phobius"/>
    </source>
</evidence>
<dbReference type="EMBL" id="LVJE01000011">
    <property type="protein sequence ID" value="OAB28576.1"/>
    <property type="molecule type" value="Genomic_DNA"/>
</dbReference>
<sequence>MSKSSGIYNKANTYLVRVADETACEMNFKNNRQEFLVQPGKHSVEIGNEIYFQKEEVVLKAGETKVLIINPSCTFNLGRGIMIGIVATGIVIQFAILQKLSPLLILNLIPLFYVRKSNFENSFGITQSS</sequence>
<accession>A0A167XPU7</accession>
<reference evidence="2 3" key="1">
    <citation type="submission" date="2016-03" db="EMBL/GenBank/DDBJ databases">
        <title>Draft genome sequence of Flavobacterium fryxellicola DSM 16209.</title>
        <authorList>
            <person name="Shin S.-K."/>
            <person name="Yi H."/>
        </authorList>
    </citation>
    <scope>NUCLEOTIDE SEQUENCE [LARGE SCALE GENOMIC DNA]</scope>
    <source>
        <strain evidence="2 3">DSM 16209</strain>
    </source>
</reference>
<keyword evidence="1" id="KW-0472">Membrane</keyword>
<comment type="caution">
    <text evidence="2">The sequence shown here is derived from an EMBL/GenBank/DDBJ whole genome shotgun (WGS) entry which is preliminary data.</text>
</comment>
<evidence type="ECO:0000313" key="2">
    <source>
        <dbReference type="EMBL" id="OAB28576.1"/>
    </source>
</evidence>
<dbReference type="Proteomes" id="UP000077164">
    <property type="component" value="Unassembled WGS sequence"/>
</dbReference>
<gene>
    <name evidence="2" type="ORF">FBFR_07750</name>
</gene>
<protein>
    <submittedName>
        <fullName evidence="2">Uncharacterized protein</fullName>
    </submittedName>
</protein>
<keyword evidence="1" id="KW-0812">Transmembrane</keyword>
<evidence type="ECO:0000313" key="3">
    <source>
        <dbReference type="Proteomes" id="UP000077164"/>
    </source>
</evidence>
<proteinExistence type="predicted"/>
<name>A0A167XPU7_9FLAO</name>
<keyword evidence="3" id="KW-1185">Reference proteome</keyword>
<feature type="transmembrane region" description="Helical" evidence="1">
    <location>
        <begin position="77"/>
        <end position="97"/>
    </location>
</feature>
<dbReference type="RefSeq" id="WP_066079268.1">
    <property type="nucleotide sequence ID" value="NZ_FRDK01000001.1"/>
</dbReference>
<keyword evidence="1" id="KW-1133">Transmembrane helix</keyword>
<dbReference type="AlphaFoldDB" id="A0A167XPU7"/>